<gene>
    <name evidence="1" type="ORF">MUN80_08755</name>
</gene>
<sequence>MRVSLLSYYNNNPHNLDFQAELRLEVDYARYEQSLTTFGSAEYDYWAGYIAGLNKR</sequence>
<accession>A0ABY4FDT1</accession>
<evidence type="ECO:0000313" key="2">
    <source>
        <dbReference type="Proteomes" id="UP000831785"/>
    </source>
</evidence>
<name>A0ABY4FDT1_9BACT</name>
<protein>
    <submittedName>
        <fullName evidence="1">Uncharacterized protein</fullName>
    </submittedName>
</protein>
<keyword evidence="2" id="KW-1185">Reference proteome</keyword>
<organism evidence="1 2">
    <name type="scientific">Hymenobacter cellulosivorans</name>
    <dbReference type="NCBI Taxonomy" id="2932249"/>
    <lineage>
        <taxon>Bacteria</taxon>
        <taxon>Pseudomonadati</taxon>
        <taxon>Bacteroidota</taxon>
        <taxon>Cytophagia</taxon>
        <taxon>Cytophagales</taxon>
        <taxon>Hymenobacteraceae</taxon>
        <taxon>Hymenobacter</taxon>
    </lineage>
</organism>
<dbReference type="Proteomes" id="UP000831785">
    <property type="component" value="Chromosome"/>
</dbReference>
<evidence type="ECO:0000313" key="1">
    <source>
        <dbReference type="EMBL" id="UOQ54833.1"/>
    </source>
</evidence>
<dbReference type="EMBL" id="CP095049">
    <property type="protein sequence ID" value="UOQ54833.1"/>
    <property type="molecule type" value="Genomic_DNA"/>
</dbReference>
<dbReference type="RefSeq" id="WP_244722407.1">
    <property type="nucleotide sequence ID" value="NZ_CP095049.1"/>
</dbReference>
<reference evidence="1 2" key="1">
    <citation type="submission" date="2022-04" db="EMBL/GenBank/DDBJ databases">
        <title>Hymenobacter sp. isolated from the air.</title>
        <authorList>
            <person name="Won M."/>
            <person name="Lee C.-M."/>
            <person name="Woen H.-Y."/>
            <person name="Kwon S.-W."/>
        </authorList>
    </citation>
    <scope>NUCLEOTIDE SEQUENCE [LARGE SCALE GENOMIC DNA]</scope>
    <source>
        <strain evidence="2">5116 S-27</strain>
    </source>
</reference>
<proteinExistence type="predicted"/>